<reference evidence="1" key="1">
    <citation type="journal article" date="2023" name="Plant J.">
        <title>Genome sequences and population genomics provide insights into the demographic history, inbreeding, and mutation load of two 'living fossil' tree species of Dipteronia.</title>
        <authorList>
            <person name="Feng Y."/>
            <person name="Comes H.P."/>
            <person name="Chen J."/>
            <person name="Zhu S."/>
            <person name="Lu R."/>
            <person name="Zhang X."/>
            <person name="Li P."/>
            <person name="Qiu J."/>
            <person name="Olsen K.M."/>
            <person name="Qiu Y."/>
        </authorList>
    </citation>
    <scope>NUCLEOTIDE SEQUENCE</scope>
    <source>
        <strain evidence="1">NBL</strain>
    </source>
</reference>
<name>A0AAD9ZR40_9ROSI</name>
<evidence type="ECO:0000313" key="2">
    <source>
        <dbReference type="Proteomes" id="UP001281410"/>
    </source>
</evidence>
<dbReference type="AlphaFoldDB" id="A0AAD9ZR40"/>
<accession>A0AAD9ZR40</accession>
<protein>
    <submittedName>
        <fullName evidence="1">Uncharacterized protein</fullName>
    </submittedName>
</protein>
<organism evidence="1 2">
    <name type="scientific">Dipteronia sinensis</name>
    <dbReference type="NCBI Taxonomy" id="43782"/>
    <lineage>
        <taxon>Eukaryota</taxon>
        <taxon>Viridiplantae</taxon>
        <taxon>Streptophyta</taxon>
        <taxon>Embryophyta</taxon>
        <taxon>Tracheophyta</taxon>
        <taxon>Spermatophyta</taxon>
        <taxon>Magnoliopsida</taxon>
        <taxon>eudicotyledons</taxon>
        <taxon>Gunneridae</taxon>
        <taxon>Pentapetalae</taxon>
        <taxon>rosids</taxon>
        <taxon>malvids</taxon>
        <taxon>Sapindales</taxon>
        <taxon>Sapindaceae</taxon>
        <taxon>Hippocastanoideae</taxon>
        <taxon>Acereae</taxon>
        <taxon>Dipteronia</taxon>
    </lineage>
</organism>
<sequence length="266" mass="30027">MKIPSSSFSYLMRTVVVVARKIELVRNPNSLIVVHRLMHTVACECESKRCLLSLHVGTKNVAACLYNPATYQVVTVGPMLDKEDEDIFWLAKQHKHIIDQLNVCKVVVGRWPWSTKDEQDEYDLIMRATKVECFIDDLINTGIVKDVKHFYYDLRVVLNESGVKQRVRELKLEGKKDFSGDETELVEEFSDKYAAQFMLMHYLEFAGDEAFHGSLASVSSIPGAITVERNEAELTFTLSSVGCLGKAFPFTLSSVGCLGKAFPYNI</sequence>
<dbReference type="Proteomes" id="UP001281410">
    <property type="component" value="Unassembled WGS sequence"/>
</dbReference>
<gene>
    <name evidence="1" type="ORF">Dsin_028799</name>
</gene>
<proteinExistence type="predicted"/>
<evidence type="ECO:0000313" key="1">
    <source>
        <dbReference type="EMBL" id="KAK3189238.1"/>
    </source>
</evidence>
<dbReference type="EMBL" id="JANJYJ010000009">
    <property type="protein sequence ID" value="KAK3189238.1"/>
    <property type="molecule type" value="Genomic_DNA"/>
</dbReference>
<keyword evidence="2" id="KW-1185">Reference proteome</keyword>
<comment type="caution">
    <text evidence="1">The sequence shown here is derived from an EMBL/GenBank/DDBJ whole genome shotgun (WGS) entry which is preliminary data.</text>
</comment>